<evidence type="ECO:0000259" key="21">
    <source>
        <dbReference type="PROSITE" id="PS51456"/>
    </source>
</evidence>
<dbReference type="Proteomes" id="UP000245942">
    <property type="component" value="Unassembled WGS sequence"/>
</dbReference>
<feature type="transmembrane region" description="Helical" evidence="19">
    <location>
        <begin position="1676"/>
        <end position="1699"/>
    </location>
</feature>
<keyword evidence="15 17" id="KW-0009">Actin-binding</keyword>
<feature type="compositionally biased region" description="Polar residues" evidence="18">
    <location>
        <begin position="1868"/>
        <end position="1890"/>
    </location>
</feature>
<keyword evidence="10 19" id="KW-1133">Transmembrane helix</keyword>
<dbReference type="GO" id="GO:0005524">
    <property type="term" value="F:ATP binding"/>
    <property type="evidence" value="ECO:0007669"/>
    <property type="project" value="UniProtKB-UniRule"/>
</dbReference>
<keyword evidence="16" id="KW-0968">Cytoplasmic vesicle</keyword>
<dbReference type="GO" id="GO:0004100">
    <property type="term" value="F:chitin synthase activity"/>
    <property type="evidence" value="ECO:0007669"/>
    <property type="project" value="UniProtKB-EC"/>
</dbReference>
<feature type="region of interest" description="Disordered" evidence="18">
    <location>
        <begin position="1"/>
        <end position="29"/>
    </location>
</feature>
<dbReference type="OrthoDB" id="370884at2759"/>
<evidence type="ECO:0000256" key="16">
    <source>
        <dbReference type="ARBA" id="ARBA00023329"/>
    </source>
</evidence>
<evidence type="ECO:0000256" key="8">
    <source>
        <dbReference type="ARBA" id="ARBA00022741"/>
    </source>
</evidence>
<evidence type="ECO:0000256" key="9">
    <source>
        <dbReference type="ARBA" id="ARBA00022840"/>
    </source>
</evidence>
<keyword evidence="7 19" id="KW-0812">Transmembrane</keyword>
<evidence type="ECO:0000256" key="14">
    <source>
        <dbReference type="ARBA" id="ARBA00023180"/>
    </source>
</evidence>
<keyword evidence="11 17" id="KW-0518">Myosin</keyword>
<feature type="region of interest" description="Disordered" evidence="18">
    <location>
        <begin position="1798"/>
        <end position="1902"/>
    </location>
</feature>
<dbReference type="STRING" id="1684307.A0A316TZ38"/>
<dbReference type="GO" id="GO:0030428">
    <property type="term" value="C:cell septum"/>
    <property type="evidence" value="ECO:0007669"/>
    <property type="project" value="TreeGrafter"/>
</dbReference>
<keyword evidence="12 19" id="KW-0472">Membrane</keyword>
<feature type="compositionally biased region" description="Low complexity" evidence="18">
    <location>
        <begin position="1892"/>
        <end position="1902"/>
    </location>
</feature>
<comment type="caution">
    <text evidence="17">Lacks conserved residue(s) required for the propagation of feature annotation.</text>
</comment>
<evidence type="ECO:0000256" key="7">
    <source>
        <dbReference type="ARBA" id="ARBA00022692"/>
    </source>
</evidence>
<feature type="region of interest" description="Disordered" evidence="18">
    <location>
        <begin position="780"/>
        <end position="814"/>
    </location>
</feature>
<evidence type="ECO:0000256" key="6">
    <source>
        <dbReference type="ARBA" id="ARBA00022679"/>
    </source>
</evidence>
<dbReference type="GO" id="GO:0003779">
    <property type="term" value="F:actin binding"/>
    <property type="evidence" value="ECO:0007669"/>
    <property type="project" value="UniProtKB-KW"/>
</dbReference>
<comment type="similarity">
    <text evidence="17">Belongs to the TRAFAC class myosin-kinesin ATPase superfamily. Myosin family.</text>
</comment>
<dbReference type="Gene3D" id="1.10.10.820">
    <property type="match status" value="1"/>
</dbReference>
<dbReference type="Gene3D" id="3.10.120.10">
    <property type="entry name" value="Cytochrome b5-like heme/steroid binding domain"/>
    <property type="match status" value="1"/>
</dbReference>
<dbReference type="PRINTS" id="PR00193">
    <property type="entry name" value="MYOSINHEAVY"/>
</dbReference>
<dbReference type="Gene3D" id="1.20.58.530">
    <property type="match status" value="1"/>
</dbReference>
<dbReference type="InterPro" id="IPR029044">
    <property type="entry name" value="Nucleotide-diphossugar_trans"/>
</dbReference>
<dbReference type="InterPro" id="IPR004835">
    <property type="entry name" value="Chitin_synth"/>
</dbReference>
<keyword evidence="24" id="KW-1185">Reference proteome</keyword>
<dbReference type="InterPro" id="IPR036961">
    <property type="entry name" value="Kinesin_motor_dom_sf"/>
</dbReference>
<evidence type="ECO:0000313" key="23">
    <source>
        <dbReference type="EMBL" id="PWN18462.1"/>
    </source>
</evidence>
<dbReference type="GO" id="GO:0003774">
    <property type="term" value="F:cytoskeletal motor activity"/>
    <property type="evidence" value="ECO:0007669"/>
    <property type="project" value="UniProtKB-UniRule"/>
</dbReference>
<evidence type="ECO:0000256" key="18">
    <source>
        <dbReference type="SAM" id="MobiDB-lite"/>
    </source>
</evidence>
<feature type="compositionally biased region" description="Low complexity" evidence="18">
    <location>
        <begin position="15"/>
        <end position="29"/>
    </location>
</feature>
<evidence type="ECO:0000256" key="1">
    <source>
        <dbReference type="ARBA" id="ARBA00004439"/>
    </source>
</evidence>
<dbReference type="InterPro" id="IPR001609">
    <property type="entry name" value="Myosin_head_motor_dom-like"/>
</dbReference>
<feature type="domain" description="DEK-C" evidence="22">
    <location>
        <begin position="2018"/>
        <end position="2075"/>
    </location>
</feature>
<proteinExistence type="inferred from homology"/>
<dbReference type="Pfam" id="PF03142">
    <property type="entry name" value="Chitin_synth_2"/>
    <property type="match status" value="1"/>
</dbReference>
<dbReference type="RefSeq" id="XP_025345622.1">
    <property type="nucleotide sequence ID" value="XM_025493271.1"/>
</dbReference>
<dbReference type="GO" id="GO:0031505">
    <property type="term" value="P:fungal-type cell wall organization"/>
    <property type="evidence" value="ECO:0007669"/>
    <property type="project" value="TreeGrafter"/>
</dbReference>
<accession>A0A316TZ38</accession>
<dbReference type="PROSITE" id="PS51456">
    <property type="entry name" value="MYOSIN_MOTOR"/>
    <property type="match status" value="1"/>
</dbReference>
<dbReference type="InterPro" id="IPR036400">
    <property type="entry name" value="Cyt_B5-like_heme/steroid_sf"/>
</dbReference>
<dbReference type="SUPFAM" id="SSF55856">
    <property type="entry name" value="Cytochrome b5-like heme/steroid binding domain"/>
    <property type="match status" value="1"/>
</dbReference>
<evidence type="ECO:0000256" key="17">
    <source>
        <dbReference type="PROSITE-ProRule" id="PRU00782"/>
    </source>
</evidence>
<evidence type="ECO:0000259" key="20">
    <source>
        <dbReference type="PROSITE" id="PS50255"/>
    </source>
</evidence>
<evidence type="ECO:0000256" key="5">
    <source>
        <dbReference type="ARBA" id="ARBA00022676"/>
    </source>
</evidence>
<feature type="domain" description="Cytochrome b5 heme-binding" evidence="20">
    <location>
        <begin position="987"/>
        <end position="1047"/>
    </location>
</feature>
<dbReference type="Gene3D" id="3.40.850.10">
    <property type="entry name" value="Kinesin motor domain"/>
    <property type="match status" value="1"/>
</dbReference>
<dbReference type="GO" id="GO:0006031">
    <property type="term" value="P:chitin biosynthetic process"/>
    <property type="evidence" value="ECO:0007669"/>
    <property type="project" value="TreeGrafter"/>
</dbReference>
<dbReference type="Pfam" id="PF00173">
    <property type="entry name" value="Cyt-b5"/>
    <property type="match status" value="1"/>
</dbReference>
<organism evidence="23 24">
    <name type="scientific">Pseudomicrostroma glucosiphilum</name>
    <dbReference type="NCBI Taxonomy" id="1684307"/>
    <lineage>
        <taxon>Eukaryota</taxon>
        <taxon>Fungi</taxon>
        <taxon>Dikarya</taxon>
        <taxon>Basidiomycota</taxon>
        <taxon>Ustilaginomycotina</taxon>
        <taxon>Exobasidiomycetes</taxon>
        <taxon>Microstromatales</taxon>
        <taxon>Microstromatales incertae sedis</taxon>
        <taxon>Pseudomicrostroma</taxon>
    </lineage>
</organism>
<dbReference type="EMBL" id="KZ819336">
    <property type="protein sequence ID" value="PWN18462.1"/>
    <property type="molecule type" value="Genomic_DNA"/>
</dbReference>
<keyword evidence="8 17" id="KW-0547">Nucleotide-binding</keyword>
<dbReference type="SUPFAM" id="SSF53448">
    <property type="entry name" value="Nucleotide-diphospho-sugar transferases"/>
    <property type="match status" value="1"/>
</dbReference>
<feature type="transmembrane region" description="Helical" evidence="19">
    <location>
        <begin position="1226"/>
        <end position="1247"/>
    </location>
</feature>
<evidence type="ECO:0000256" key="2">
    <source>
        <dbReference type="ARBA" id="ARBA00004651"/>
    </source>
</evidence>
<dbReference type="CDD" id="cd14879">
    <property type="entry name" value="MYSc_Myo17"/>
    <property type="match status" value="1"/>
</dbReference>
<name>A0A316TZ38_9BASI</name>
<feature type="transmembrane region" description="Helical" evidence="19">
    <location>
        <begin position="960"/>
        <end position="979"/>
    </location>
</feature>
<evidence type="ECO:0000256" key="19">
    <source>
        <dbReference type="SAM" id="Phobius"/>
    </source>
</evidence>
<dbReference type="GeneID" id="37015005"/>
<keyword evidence="4" id="KW-1003">Cell membrane</keyword>
<protein>
    <recommendedName>
        <fullName evidence="3">chitin synthase</fullName>
        <ecNumber evidence="3">2.4.1.16</ecNumber>
    </recommendedName>
</protein>
<feature type="transmembrane region" description="Helical" evidence="19">
    <location>
        <begin position="1647"/>
        <end position="1669"/>
    </location>
</feature>
<gene>
    <name evidence="23" type="ORF">BCV69DRAFT_285090</name>
</gene>
<sequence length="2078" mass="228954">MTSHFARPPPESTPSDLVSLASDSSTSANATSIVSTLQQRFRSDLPYTRLSPTQLVVLNPLKSLASSSEASADDYRKQTFSDVNWEAEGRPPPESALAPHPYEFAGRVYHTMRRTGSSQGVVYDGATGSGKTSTAQLFTSQLLRLASASSKREHKMAEQIRSLDVLLNSFGCAQTTATSNASRFSRFLELHFDTSGRLGAAQTLTFGLDKSRVNALASGERTFHVFYQLLAGATHEERDLFKLDDVTSYSLLASSGCYRLAGGPSTDDSVGMGALRAAMKTLGFKEKHSQAVFSFLSAILLLGSIEFGDHAGSSFSLGGEPAQVTNPNVLDDVAEMLGINPEDLTQALTHRSRFIRQESVTAVLDSAGARAQRDSLMRDLYATLFAFVVETANHKLAPADDAAYAAKIVQLDIPGFQQSSHTGNAFANFVINSSAECLRNWLSRRDFDDSVGPNAALAREGIRLPDVEHSVDGKRCVEMLRGGVVGSEVTDRDPIGLFGHLASAVDDVLSGDAREEDDASFLQKADRMAPFTPSYIASTKAQPQSRSSGTFAVNHYSGQCKYDATSFVSREMNAFDPTFLQMLRRSQVAFVARLFVGPSLATISHPYDPNSIVGAQVSVRPLRRPSPLSENGGVQPLLDPLKPYGITRQMNSTLSEILRTVDQAGRVWPVLCIRPNDISQPGSFDARSVQAQVAALALPDLVARKKVNYVQGLSYASFCERYHESVEPAAAAVGGVTEPSEKIQAFVIANGWREATDYAFGATKIWLVYSVWRRMEDRLRRSEVADPSPIPKPTLASGHGDHTASSSASTSYLPRMEREQSLPDVFDDEQPALPAASETDSMLLRRSSEAAPTNPFSSVANGDYDRALADHQLDAGSLYANEWNDKRAYGDINPLLAEKAGDRVPRAIDAVEEIPTTSIRRWWVRFTWLCTWYIPTSLLAKWGGMKRPDVQMAWREKVTICSMIFFLCATILFYILAFGKLLCPDSDRAWNTDELATHAASNDYYVAIAGTVYDLSKFVKLQHSDTSTEVTEDVMLELGGLDLTAYFPVPMTLACPGLVTSNTFTLDVNSNLTATYTQAVHTSGTLQSDSSSALANSTWYTDTLQPFLKKYWKGYYVFSNSDLAEQSTWRTWAAIDSKVYDLTNYLDTVDTATSGTLENQNVNFLDSSIVDLFGQSPGGDITKDFNSVISSMNETYREQNLNCLNNAFYVGKTDFRDTARCLVQNYLLLAFSIILVATILSKFIAALQLTTKRNPEQQNKFVICQVTCYTEGEEELRKTIDSIAGQKYDDKRKLIFIICDGMIIGSGNELPTPRIVLDILGVESKVDPEPLMFKSIAEGSKQLNYGKVYSGLYEYNGHVVPYIVVVKVGRPSERVRPGNRGKRDTQILMMRYLNRVHFDAPMYPLELEINHQMKNVIGIDPTFYEYVLMVDADTRVESDGLNRLVAVAADDSRIIAICGETTLDNEHGSWWTMIQVYEYYISHHLAKAFESLFGSVTCLPGCFSMYRLRSADKGRPMFISNRIIDEYSENRVDTLHKKNLFALGEDRYLTTLILKHFPTFRTKFTADAKAHTAAPDRFSVLLSQRRRWINSTVHNLAELLLMPELCGFCLFSMRFIVFIDLLGTVILPATVVYLLYLIITVSTGTSAFPLISIVMIAAVYGLQMIIFLFKRQWQYIGWMVIYLLAFPIYSFFLPVYSFWHMDDFSWGNTRIVVGEKGNKKIIAGTDDEPYDDSMIPLKRFSDYQRDVWDRGYSGTAADMPRDGDSFDSLRLQQGAFYAPGLNGSMMFQGAHTGRTASPRGFSVYQSPFDSPLREPSRPGSMYKSPSYAGSATGASERASGDYFQSTNVLEKPRYSRSSSHAFNDGSRSRSPLTSFGGPLNSSASQLNMATPGSMARASSQMSMSGGMPLLPHMNSMQGMPSPAFGVQYPSMYGFPAAGGFPTSNSGMLPSQSMDMLNRQSSGMALAAQYTGGSAFNPRFSTMTGGAGNGGGMANPFSSTHNLGSSTPENVLPVSHSTDPSEEELKSAIISFLGAQTDLYSVTKRNVRTAVEDSFVNANVKEKKALVNRLIDEVLEGKS</sequence>
<reference evidence="23 24" key="1">
    <citation type="journal article" date="2018" name="Mol. Biol. Evol.">
        <title>Broad Genomic Sampling Reveals a Smut Pathogenic Ancestry of the Fungal Clade Ustilaginomycotina.</title>
        <authorList>
            <person name="Kijpornyongpan T."/>
            <person name="Mondo S.J."/>
            <person name="Barry K."/>
            <person name="Sandor L."/>
            <person name="Lee J."/>
            <person name="Lipzen A."/>
            <person name="Pangilinan J."/>
            <person name="LaButti K."/>
            <person name="Hainaut M."/>
            <person name="Henrissat B."/>
            <person name="Grigoriev I.V."/>
            <person name="Spatafora J.W."/>
            <person name="Aime M.C."/>
        </authorList>
    </citation>
    <scope>NUCLEOTIDE SEQUENCE [LARGE SCALE GENOMIC DNA]</scope>
    <source>
        <strain evidence="23 24">MCA 4718</strain>
    </source>
</reference>
<dbReference type="Pfam" id="PF00063">
    <property type="entry name" value="Myosin_head"/>
    <property type="match status" value="1"/>
</dbReference>
<dbReference type="InterPro" id="IPR027417">
    <property type="entry name" value="P-loop_NTPase"/>
</dbReference>
<evidence type="ECO:0000256" key="10">
    <source>
        <dbReference type="ARBA" id="ARBA00022989"/>
    </source>
</evidence>
<feature type="binding site" evidence="17">
    <location>
        <begin position="125"/>
        <end position="132"/>
    </location>
    <ligand>
        <name>ATP</name>
        <dbReference type="ChEBI" id="CHEBI:30616"/>
    </ligand>
</feature>
<feature type="transmembrane region" description="Helical" evidence="19">
    <location>
        <begin position="1615"/>
        <end position="1641"/>
    </location>
</feature>
<dbReference type="SMART" id="SM00242">
    <property type="entry name" value="MYSc"/>
    <property type="match status" value="1"/>
</dbReference>
<comment type="subcellular location">
    <subcellularLocation>
        <location evidence="2">Cell membrane</location>
        <topology evidence="2">Multi-pass membrane protein</topology>
    </subcellularLocation>
    <subcellularLocation>
        <location evidence="1">Cytoplasmic vesicle membrane</location>
        <topology evidence="1">Multi-pass membrane protein</topology>
    </subcellularLocation>
</comment>
<feature type="domain" description="Myosin motor" evidence="21">
    <location>
        <begin position="17"/>
        <end position="780"/>
    </location>
</feature>
<evidence type="ECO:0000256" key="3">
    <source>
        <dbReference type="ARBA" id="ARBA00012543"/>
    </source>
</evidence>
<dbReference type="InterPro" id="IPR036037">
    <property type="entry name" value="MYSc_Myo17"/>
</dbReference>
<dbReference type="GO" id="GO:0005886">
    <property type="term" value="C:plasma membrane"/>
    <property type="evidence" value="ECO:0007669"/>
    <property type="project" value="UniProtKB-SubCell"/>
</dbReference>
<keyword evidence="9 17" id="KW-0067">ATP-binding</keyword>
<keyword evidence="6" id="KW-0808">Transferase</keyword>
<dbReference type="PANTHER" id="PTHR22914">
    <property type="entry name" value="CHITIN SYNTHASE"/>
    <property type="match status" value="1"/>
</dbReference>
<dbReference type="SUPFAM" id="SSF109715">
    <property type="entry name" value="DEK C-terminal domain"/>
    <property type="match status" value="1"/>
</dbReference>
<feature type="compositionally biased region" description="Polar residues" evidence="18">
    <location>
        <begin position="803"/>
        <end position="812"/>
    </location>
</feature>
<evidence type="ECO:0000313" key="24">
    <source>
        <dbReference type="Proteomes" id="UP000245942"/>
    </source>
</evidence>
<evidence type="ECO:0000256" key="15">
    <source>
        <dbReference type="ARBA" id="ARBA00023203"/>
    </source>
</evidence>
<dbReference type="EC" id="2.4.1.16" evidence="3"/>
<evidence type="ECO:0000256" key="11">
    <source>
        <dbReference type="ARBA" id="ARBA00023123"/>
    </source>
</evidence>
<dbReference type="Gene3D" id="1.20.120.720">
    <property type="entry name" value="Myosin VI head, motor domain, U50 subdomain"/>
    <property type="match status" value="1"/>
</dbReference>
<dbReference type="PROSITE" id="PS51998">
    <property type="entry name" value="DEK_C"/>
    <property type="match status" value="1"/>
</dbReference>
<dbReference type="SMART" id="SM01117">
    <property type="entry name" value="Cyt-b5"/>
    <property type="match status" value="2"/>
</dbReference>
<dbReference type="InterPro" id="IPR014876">
    <property type="entry name" value="DEK_C"/>
</dbReference>
<evidence type="ECO:0000256" key="12">
    <source>
        <dbReference type="ARBA" id="ARBA00023136"/>
    </source>
</evidence>
<keyword evidence="13 17" id="KW-0505">Motor protein</keyword>
<dbReference type="SUPFAM" id="SSF52540">
    <property type="entry name" value="P-loop containing nucleoside triphosphate hydrolases"/>
    <property type="match status" value="1"/>
</dbReference>
<keyword evidence="5" id="KW-0328">Glycosyltransferase</keyword>
<dbReference type="Gene3D" id="1.10.10.60">
    <property type="entry name" value="Homeodomain-like"/>
    <property type="match status" value="1"/>
</dbReference>
<dbReference type="GO" id="GO:0030659">
    <property type="term" value="C:cytoplasmic vesicle membrane"/>
    <property type="evidence" value="ECO:0007669"/>
    <property type="project" value="UniProtKB-SubCell"/>
</dbReference>
<feature type="transmembrane region" description="Helical" evidence="19">
    <location>
        <begin position="922"/>
        <end position="940"/>
    </location>
</feature>
<evidence type="ECO:0000256" key="13">
    <source>
        <dbReference type="ARBA" id="ARBA00023175"/>
    </source>
</evidence>
<dbReference type="Pfam" id="PF08766">
    <property type="entry name" value="DEK_C"/>
    <property type="match status" value="1"/>
</dbReference>
<dbReference type="GO" id="GO:0016459">
    <property type="term" value="C:myosin complex"/>
    <property type="evidence" value="ECO:0007669"/>
    <property type="project" value="UniProtKB-KW"/>
</dbReference>
<evidence type="ECO:0000259" key="22">
    <source>
        <dbReference type="PROSITE" id="PS51998"/>
    </source>
</evidence>
<dbReference type="PROSITE" id="PS50255">
    <property type="entry name" value="CYTOCHROME_B5_2"/>
    <property type="match status" value="1"/>
</dbReference>
<dbReference type="InterPro" id="IPR001199">
    <property type="entry name" value="Cyt_B5-like_heme/steroid-bd"/>
</dbReference>
<keyword evidence="14" id="KW-0325">Glycoprotein</keyword>
<dbReference type="CDD" id="cd04190">
    <property type="entry name" value="Chitin_synth_C"/>
    <property type="match status" value="1"/>
</dbReference>
<evidence type="ECO:0000256" key="4">
    <source>
        <dbReference type="ARBA" id="ARBA00022475"/>
    </source>
</evidence>
<dbReference type="PANTHER" id="PTHR22914:SF13">
    <property type="entry name" value="CHITIN SYNTHASE"/>
    <property type="match status" value="1"/>
</dbReference>